<dbReference type="Proteomes" id="UP000828390">
    <property type="component" value="Unassembled WGS sequence"/>
</dbReference>
<proteinExistence type="predicted"/>
<accession>A0A9D3Y1R3</accession>
<dbReference type="AlphaFoldDB" id="A0A9D3Y1R3"/>
<feature type="region of interest" description="Disordered" evidence="1">
    <location>
        <begin position="1"/>
        <end position="24"/>
    </location>
</feature>
<comment type="caution">
    <text evidence="2">The sequence shown here is derived from an EMBL/GenBank/DDBJ whole genome shotgun (WGS) entry which is preliminary data.</text>
</comment>
<keyword evidence="3" id="KW-1185">Reference proteome</keyword>
<dbReference type="EMBL" id="JAIWYP010000073">
    <property type="protein sequence ID" value="KAH3690215.1"/>
    <property type="molecule type" value="Genomic_DNA"/>
</dbReference>
<evidence type="ECO:0000313" key="3">
    <source>
        <dbReference type="Proteomes" id="UP000828390"/>
    </source>
</evidence>
<protein>
    <submittedName>
        <fullName evidence="2">Uncharacterized protein</fullName>
    </submittedName>
</protein>
<evidence type="ECO:0000313" key="2">
    <source>
        <dbReference type="EMBL" id="KAH3690215.1"/>
    </source>
</evidence>
<reference evidence="2" key="1">
    <citation type="journal article" date="2019" name="bioRxiv">
        <title>The Genome of the Zebra Mussel, Dreissena polymorpha: A Resource for Invasive Species Research.</title>
        <authorList>
            <person name="McCartney M.A."/>
            <person name="Auch B."/>
            <person name="Kono T."/>
            <person name="Mallez S."/>
            <person name="Zhang Y."/>
            <person name="Obille A."/>
            <person name="Becker A."/>
            <person name="Abrahante J.E."/>
            <person name="Garbe J."/>
            <person name="Badalamenti J.P."/>
            <person name="Herman A."/>
            <person name="Mangelson H."/>
            <person name="Liachko I."/>
            <person name="Sullivan S."/>
            <person name="Sone E.D."/>
            <person name="Koren S."/>
            <person name="Silverstein K.A.T."/>
            <person name="Beckman K.B."/>
            <person name="Gohl D.M."/>
        </authorList>
    </citation>
    <scope>NUCLEOTIDE SEQUENCE</scope>
    <source>
        <strain evidence="2">Duluth1</strain>
        <tissue evidence="2">Whole animal</tissue>
    </source>
</reference>
<reference evidence="2" key="2">
    <citation type="submission" date="2020-11" db="EMBL/GenBank/DDBJ databases">
        <authorList>
            <person name="McCartney M.A."/>
            <person name="Auch B."/>
            <person name="Kono T."/>
            <person name="Mallez S."/>
            <person name="Becker A."/>
            <person name="Gohl D.M."/>
            <person name="Silverstein K.A.T."/>
            <person name="Koren S."/>
            <person name="Bechman K.B."/>
            <person name="Herman A."/>
            <person name="Abrahante J.E."/>
            <person name="Garbe J."/>
        </authorList>
    </citation>
    <scope>NUCLEOTIDE SEQUENCE</scope>
    <source>
        <strain evidence="2">Duluth1</strain>
        <tissue evidence="2">Whole animal</tissue>
    </source>
</reference>
<organism evidence="2 3">
    <name type="scientific">Dreissena polymorpha</name>
    <name type="common">Zebra mussel</name>
    <name type="synonym">Mytilus polymorpha</name>
    <dbReference type="NCBI Taxonomy" id="45954"/>
    <lineage>
        <taxon>Eukaryota</taxon>
        <taxon>Metazoa</taxon>
        <taxon>Spiralia</taxon>
        <taxon>Lophotrochozoa</taxon>
        <taxon>Mollusca</taxon>
        <taxon>Bivalvia</taxon>
        <taxon>Autobranchia</taxon>
        <taxon>Heteroconchia</taxon>
        <taxon>Euheterodonta</taxon>
        <taxon>Imparidentia</taxon>
        <taxon>Neoheterodontei</taxon>
        <taxon>Myida</taxon>
        <taxon>Dreissenoidea</taxon>
        <taxon>Dreissenidae</taxon>
        <taxon>Dreissena</taxon>
    </lineage>
</organism>
<sequence>MFKLKLKAPTSSSVPGKKKLPLPTDETLTQSYKSVKQFNGEQPSLRWGYLRSSL</sequence>
<evidence type="ECO:0000256" key="1">
    <source>
        <dbReference type="SAM" id="MobiDB-lite"/>
    </source>
</evidence>
<gene>
    <name evidence="2" type="ORF">DPMN_194977</name>
</gene>
<name>A0A9D3Y1R3_DREPO</name>